<dbReference type="PANTHER" id="PTHR43394">
    <property type="entry name" value="ATP-DEPENDENT PERMEASE MDL1, MITOCHONDRIAL"/>
    <property type="match status" value="1"/>
</dbReference>
<dbReference type="Pfam" id="PF00664">
    <property type="entry name" value="ABC_membrane"/>
    <property type="match status" value="1"/>
</dbReference>
<evidence type="ECO:0000256" key="1">
    <source>
        <dbReference type="ARBA" id="ARBA00004141"/>
    </source>
</evidence>
<dbReference type="InterPro" id="IPR039421">
    <property type="entry name" value="Type_1_exporter"/>
</dbReference>
<evidence type="ECO:0000259" key="7">
    <source>
        <dbReference type="PROSITE" id="PS50929"/>
    </source>
</evidence>
<dbReference type="AlphaFoldDB" id="A0A699ZZ45"/>
<accession>A0A699ZZ45</accession>
<dbReference type="Gene3D" id="1.20.1560.10">
    <property type="entry name" value="ABC transporter type 1, transmembrane domain"/>
    <property type="match status" value="1"/>
</dbReference>
<feature type="domain" description="ABC transmembrane type-1" evidence="7">
    <location>
        <begin position="1"/>
        <end position="76"/>
    </location>
</feature>
<evidence type="ECO:0000256" key="3">
    <source>
        <dbReference type="ARBA" id="ARBA00022692"/>
    </source>
</evidence>
<protein>
    <recommendedName>
        <fullName evidence="7">ABC transmembrane type-1 domain-containing protein</fullName>
    </recommendedName>
</protein>
<keyword evidence="9" id="KW-1185">Reference proteome</keyword>
<organism evidence="8 9">
    <name type="scientific">Haematococcus lacustris</name>
    <name type="common">Green alga</name>
    <name type="synonym">Haematococcus pluvialis</name>
    <dbReference type="NCBI Taxonomy" id="44745"/>
    <lineage>
        <taxon>Eukaryota</taxon>
        <taxon>Viridiplantae</taxon>
        <taxon>Chlorophyta</taxon>
        <taxon>core chlorophytes</taxon>
        <taxon>Chlorophyceae</taxon>
        <taxon>CS clade</taxon>
        <taxon>Chlamydomonadales</taxon>
        <taxon>Haematococcaceae</taxon>
        <taxon>Haematococcus</taxon>
    </lineage>
</organism>
<evidence type="ECO:0000313" key="9">
    <source>
        <dbReference type="Proteomes" id="UP000485058"/>
    </source>
</evidence>
<dbReference type="GO" id="GO:0005743">
    <property type="term" value="C:mitochondrial inner membrane"/>
    <property type="evidence" value="ECO:0007669"/>
    <property type="project" value="TreeGrafter"/>
</dbReference>
<evidence type="ECO:0000256" key="5">
    <source>
        <dbReference type="ARBA" id="ARBA00022989"/>
    </source>
</evidence>
<comment type="subcellular location">
    <subcellularLocation>
        <location evidence="1">Membrane</location>
        <topology evidence="1">Multi-pass membrane protein</topology>
    </subcellularLocation>
</comment>
<gene>
    <name evidence="8" type="ORF">HaLaN_18690</name>
</gene>
<evidence type="ECO:0000313" key="8">
    <source>
        <dbReference type="EMBL" id="GFH21392.1"/>
    </source>
</evidence>
<dbReference type="InterPro" id="IPR011527">
    <property type="entry name" value="ABC1_TM_dom"/>
</dbReference>
<dbReference type="EMBL" id="BLLF01001819">
    <property type="protein sequence ID" value="GFH21392.1"/>
    <property type="molecule type" value="Genomic_DNA"/>
</dbReference>
<dbReference type="PROSITE" id="PS50929">
    <property type="entry name" value="ABC_TM1F"/>
    <property type="match status" value="1"/>
</dbReference>
<dbReference type="SUPFAM" id="SSF90123">
    <property type="entry name" value="ABC transporter transmembrane region"/>
    <property type="match status" value="1"/>
</dbReference>
<dbReference type="GO" id="GO:0005524">
    <property type="term" value="F:ATP binding"/>
    <property type="evidence" value="ECO:0007669"/>
    <property type="project" value="InterPro"/>
</dbReference>
<feature type="non-terminal residue" evidence="8">
    <location>
        <position position="1"/>
    </location>
</feature>
<dbReference type="InterPro" id="IPR036640">
    <property type="entry name" value="ABC1_TM_sf"/>
</dbReference>
<feature type="non-terminal residue" evidence="8">
    <location>
        <position position="115"/>
    </location>
</feature>
<evidence type="ECO:0000256" key="4">
    <source>
        <dbReference type="ARBA" id="ARBA00022737"/>
    </source>
</evidence>
<keyword evidence="3" id="KW-0812">Transmembrane</keyword>
<dbReference type="GO" id="GO:0090374">
    <property type="term" value="P:oligopeptide export from mitochondrion"/>
    <property type="evidence" value="ECO:0007669"/>
    <property type="project" value="TreeGrafter"/>
</dbReference>
<dbReference type="Proteomes" id="UP000485058">
    <property type="component" value="Unassembled WGS sequence"/>
</dbReference>
<keyword evidence="5" id="KW-1133">Transmembrane helix</keyword>
<keyword evidence="6" id="KW-0472">Membrane</keyword>
<comment type="caution">
    <text evidence="8">The sequence shown here is derived from an EMBL/GenBank/DDBJ whole genome shotgun (WGS) entry which is preliminary data.</text>
</comment>
<evidence type="ECO:0000256" key="2">
    <source>
        <dbReference type="ARBA" id="ARBA00022448"/>
    </source>
</evidence>
<proteinExistence type="predicted"/>
<keyword evidence="2" id="KW-0813">Transport</keyword>
<sequence length="115" mass="12228">MYLEVAMFVLSGNRQTNRLRSQYLQAVLRQDVAFFDTTATTGGLLQGLNEDSLAFQAAISDKASNFAHHACTFVAGAQADTKAYAEAGGLAQQAIASVRTVAAFNGQESAMRAYG</sequence>
<keyword evidence="4" id="KW-0677">Repeat</keyword>
<dbReference type="GO" id="GO:0015421">
    <property type="term" value="F:ABC-type oligopeptide transporter activity"/>
    <property type="evidence" value="ECO:0007669"/>
    <property type="project" value="TreeGrafter"/>
</dbReference>
<name>A0A699ZZ45_HAELA</name>
<reference evidence="8 9" key="1">
    <citation type="submission" date="2020-02" db="EMBL/GenBank/DDBJ databases">
        <title>Draft genome sequence of Haematococcus lacustris strain NIES-144.</title>
        <authorList>
            <person name="Morimoto D."/>
            <person name="Nakagawa S."/>
            <person name="Yoshida T."/>
            <person name="Sawayama S."/>
        </authorList>
    </citation>
    <scope>NUCLEOTIDE SEQUENCE [LARGE SCALE GENOMIC DNA]</scope>
    <source>
        <strain evidence="8 9">NIES-144</strain>
    </source>
</reference>
<dbReference type="PANTHER" id="PTHR43394:SF11">
    <property type="entry name" value="ATP-BINDING CASSETTE TRANSPORTER"/>
    <property type="match status" value="1"/>
</dbReference>
<evidence type="ECO:0000256" key="6">
    <source>
        <dbReference type="ARBA" id="ARBA00023136"/>
    </source>
</evidence>